<dbReference type="RefSeq" id="WP_012827992.1">
    <property type="nucleotide sequence ID" value="NC_013440.1"/>
</dbReference>
<keyword evidence="3" id="KW-1185">Reference proteome</keyword>
<feature type="signal peptide" evidence="1">
    <location>
        <begin position="1"/>
        <end position="22"/>
    </location>
</feature>
<evidence type="ECO:0000313" key="3">
    <source>
        <dbReference type="Proteomes" id="UP000001880"/>
    </source>
</evidence>
<gene>
    <name evidence="2" type="ordered locus">Hoch_2860</name>
</gene>
<protein>
    <submittedName>
        <fullName evidence="2">Uncharacterized protein</fullName>
    </submittedName>
</protein>
<dbReference type="AlphaFoldDB" id="D0LPM1"/>
<proteinExistence type="predicted"/>
<dbReference type="KEGG" id="hoh:Hoch_2860"/>
<reference evidence="2 3" key="1">
    <citation type="journal article" date="2010" name="Stand. Genomic Sci.">
        <title>Complete genome sequence of Haliangium ochraceum type strain (SMP-2).</title>
        <authorList>
            <consortium name="US DOE Joint Genome Institute (JGI-PGF)"/>
            <person name="Ivanova N."/>
            <person name="Daum C."/>
            <person name="Lang E."/>
            <person name="Abt B."/>
            <person name="Kopitz M."/>
            <person name="Saunders E."/>
            <person name="Lapidus A."/>
            <person name="Lucas S."/>
            <person name="Glavina Del Rio T."/>
            <person name="Nolan M."/>
            <person name="Tice H."/>
            <person name="Copeland A."/>
            <person name="Cheng J.F."/>
            <person name="Chen F."/>
            <person name="Bruce D."/>
            <person name="Goodwin L."/>
            <person name="Pitluck S."/>
            <person name="Mavromatis K."/>
            <person name="Pati A."/>
            <person name="Mikhailova N."/>
            <person name="Chen A."/>
            <person name="Palaniappan K."/>
            <person name="Land M."/>
            <person name="Hauser L."/>
            <person name="Chang Y.J."/>
            <person name="Jeffries C.D."/>
            <person name="Detter J.C."/>
            <person name="Brettin T."/>
            <person name="Rohde M."/>
            <person name="Goker M."/>
            <person name="Bristow J."/>
            <person name="Markowitz V."/>
            <person name="Eisen J.A."/>
            <person name="Hugenholtz P."/>
            <person name="Kyrpides N.C."/>
            <person name="Klenk H.P."/>
        </authorList>
    </citation>
    <scope>NUCLEOTIDE SEQUENCE [LARGE SCALE GENOMIC DNA]</scope>
    <source>
        <strain evidence="3">DSM 14365 / CIP 107738 / JCM 11303 / AJ 13395 / SMP-2</strain>
    </source>
</reference>
<accession>D0LPM1</accession>
<feature type="chain" id="PRO_5003010777" evidence="1">
    <location>
        <begin position="23"/>
        <end position="375"/>
    </location>
</feature>
<name>D0LPM1_HALO1</name>
<organism evidence="2 3">
    <name type="scientific">Haliangium ochraceum (strain DSM 14365 / JCM 11303 / SMP-2)</name>
    <dbReference type="NCBI Taxonomy" id="502025"/>
    <lineage>
        <taxon>Bacteria</taxon>
        <taxon>Pseudomonadati</taxon>
        <taxon>Myxococcota</taxon>
        <taxon>Polyangia</taxon>
        <taxon>Haliangiales</taxon>
        <taxon>Kofleriaceae</taxon>
        <taxon>Haliangium</taxon>
    </lineage>
</organism>
<evidence type="ECO:0000313" key="2">
    <source>
        <dbReference type="EMBL" id="ACY15384.1"/>
    </source>
</evidence>
<dbReference type="EMBL" id="CP001804">
    <property type="protein sequence ID" value="ACY15384.1"/>
    <property type="molecule type" value="Genomic_DNA"/>
</dbReference>
<keyword evidence="1" id="KW-0732">Signal</keyword>
<dbReference type="HOGENOM" id="CLU_737256_0_0_7"/>
<evidence type="ECO:0000256" key="1">
    <source>
        <dbReference type="SAM" id="SignalP"/>
    </source>
</evidence>
<sequence length="375" mass="40985">MSRIWLPVGILALLVPVATASADDIEQVERLPPGHELVVAAPLGTTSDILGRGFDQSISDIGPGGKLMRAYPPVFEEVPVKQYLVHYESIENALELNANARFLFAGAGVKQQDNHRYMILRVSYIDRVAVLRPEGEPLVDSDLYASKLFYGWAFHLIVEGESSSFTTDVAAKLREVSEAGAELKSAVNEHRLRAHVQAIGLQAKETGAVVFATTPEQVKQSFKASEVSVPILVEYRTRRELAIKALPWKRDELTPGTYRLDVRLEVMGSKADGRPWDGGGGPPDPVVRLFIDGVLKASCKQQNSAVHLCLNGLNVEIGAESMIQMSVVDMDLSAHDPIGEVGPWQPIGHADLNKPAFLPAQGQIKSVEVTFRPLR</sequence>
<dbReference type="Proteomes" id="UP000001880">
    <property type="component" value="Chromosome"/>
</dbReference>